<organism evidence="3 4">
    <name type="scientific">Cystoisospora suis</name>
    <dbReference type="NCBI Taxonomy" id="483139"/>
    <lineage>
        <taxon>Eukaryota</taxon>
        <taxon>Sar</taxon>
        <taxon>Alveolata</taxon>
        <taxon>Apicomplexa</taxon>
        <taxon>Conoidasida</taxon>
        <taxon>Coccidia</taxon>
        <taxon>Eucoccidiorida</taxon>
        <taxon>Eimeriorina</taxon>
        <taxon>Sarcocystidae</taxon>
        <taxon>Cystoisospora</taxon>
    </lineage>
</organism>
<feature type="compositionally biased region" description="Gly residues" evidence="1">
    <location>
        <begin position="1073"/>
        <end position="1086"/>
    </location>
</feature>
<feature type="compositionally biased region" description="Basic and acidic residues" evidence="1">
    <location>
        <begin position="213"/>
        <end position="224"/>
    </location>
</feature>
<feature type="compositionally biased region" description="Basic and acidic residues" evidence="1">
    <location>
        <begin position="1232"/>
        <end position="1263"/>
    </location>
</feature>
<feature type="compositionally biased region" description="Basic and acidic residues" evidence="1">
    <location>
        <begin position="1619"/>
        <end position="1667"/>
    </location>
</feature>
<feature type="compositionally biased region" description="Basic and acidic residues" evidence="1">
    <location>
        <begin position="786"/>
        <end position="797"/>
    </location>
</feature>
<feature type="compositionally biased region" description="Low complexity" evidence="1">
    <location>
        <begin position="1717"/>
        <end position="1727"/>
    </location>
</feature>
<feature type="compositionally biased region" description="Acidic residues" evidence="1">
    <location>
        <begin position="1369"/>
        <end position="1378"/>
    </location>
</feature>
<dbReference type="GeneID" id="94430020"/>
<gene>
    <name evidence="3" type="ORF">CSUI_006655</name>
</gene>
<feature type="region of interest" description="Disordered" evidence="1">
    <location>
        <begin position="198"/>
        <end position="227"/>
    </location>
</feature>
<feature type="region of interest" description="Disordered" evidence="1">
    <location>
        <begin position="410"/>
        <end position="497"/>
    </location>
</feature>
<feature type="compositionally biased region" description="Basic and acidic residues" evidence="1">
    <location>
        <begin position="1858"/>
        <end position="1868"/>
    </location>
</feature>
<feature type="compositionally biased region" description="Basic and acidic residues" evidence="1">
    <location>
        <begin position="817"/>
        <end position="826"/>
    </location>
</feature>
<feature type="compositionally biased region" description="Low complexity" evidence="1">
    <location>
        <begin position="1157"/>
        <end position="1171"/>
    </location>
</feature>
<feature type="compositionally biased region" description="Basic and acidic residues" evidence="1">
    <location>
        <begin position="659"/>
        <end position="710"/>
    </location>
</feature>
<dbReference type="RefSeq" id="XP_067921219.1">
    <property type="nucleotide sequence ID" value="XM_068066809.1"/>
</dbReference>
<feature type="region of interest" description="Disordered" evidence="1">
    <location>
        <begin position="1706"/>
        <end position="1768"/>
    </location>
</feature>
<feature type="compositionally biased region" description="Low complexity" evidence="1">
    <location>
        <begin position="1275"/>
        <end position="1284"/>
    </location>
</feature>
<feature type="compositionally biased region" description="Acidic residues" evidence="1">
    <location>
        <begin position="1466"/>
        <end position="1490"/>
    </location>
</feature>
<feature type="compositionally biased region" description="Low complexity" evidence="1">
    <location>
        <begin position="1682"/>
        <end position="1691"/>
    </location>
</feature>
<protein>
    <submittedName>
        <fullName evidence="3">Toxoplasma gondii family a protein</fullName>
    </submittedName>
</protein>
<feature type="chain" id="PRO_5013039077" evidence="2">
    <location>
        <begin position="32"/>
        <end position="1885"/>
    </location>
</feature>
<evidence type="ECO:0000313" key="4">
    <source>
        <dbReference type="Proteomes" id="UP000221165"/>
    </source>
</evidence>
<feature type="compositionally biased region" description="Basic and acidic residues" evidence="1">
    <location>
        <begin position="1386"/>
        <end position="1406"/>
    </location>
</feature>
<feature type="signal peptide" evidence="2">
    <location>
        <begin position="1"/>
        <end position="31"/>
    </location>
</feature>
<feature type="compositionally biased region" description="Low complexity" evidence="1">
    <location>
        <begin position="1004"/>
        <end position="1021"/>
    </location>
</feature>
<sequence length="1885" mass="210111">MARQLGPRGVAFVALSLAVFCRLFVQLSVLAAPQGQPDYSIVIPIDGIPRDDRYDFWLEGDDTFQIVDKSPGFSAIIEPPTFSQEAYAYSSPDCDLTKKIEYKQEFSHAKEGHTFWKRDLERDALDGRKYTFTMPPPEDLLDMVEFCLVITAPSKARDPDDPNVVFRRRLQDIESFDATEHSLTVVIHAGSQTLSTPELWLCSPPRSLPDPPPGKEREVEDPLKRGPGSHGVLEWLIDAKNNLRHRPDPQLGRTIGGRVLSANDARLASSEAHKKASSSDTDEEERKRRKEWMALRRAHQLELRQQIRRRYEQIETEKSPPSQDGCRSDDSFSSQRGGRRGDLHQSSHRSRAIGGGQPPRTHHKGCGTSDGLGGGRGGHKEEDDGDGGAIPQDPTAMSLAHFLKKNAQQLRDIHLRRHRRCRRRYSHESSSRQEDSDDMAVTRRSHQDRRGGKKESNLNAVELSTDLERRRRHHLSLRGNSQKEHEVHKDSSPTYRGKLFVDKGVGERQQEDSWFSDSHFDDSSGDEAFVCRLSAPSLDSNDLKEEDQDERKKKKTSGEESFEGPHGCYDEDDHYHHNSHGNSPSCTYNKKKCQEDFHSISPPLSPSKHTSHGVSSLDSYIRKGDGLDKGSEGEGGAIRAPRRQASMEDHHRGSRLRPPLRENGGRGRGEGEAHQAPDETSHGQSEDSTSSKDERSISRWSEESEGDKNFGRIPVSPLNPSYVSDGGSQTEIHRNSIDLHRQKCSPRPPPSNGGVARRVSNSPTSSHSSCISSSSSPPLVPIDGRSGGESEKEESPWYRDGASHTSCPSSSFSSSSYDKRPSDAKKQIRHPFRHLCPNESIPGSTSTSQRVDKSMKPFVSSQAKRGSFGSGGIAGCLVDDLAPQSPLPRGSNRKKREKKSLTGLFALDPRHLNLTSSSPTTSSGVYAPLSSPSHDGHAGGDGRISSSNSYHPIPSSSSSLSPSRRAHAPLFPRISTTTSSSTSQHFSRSTPPCVSFPHPSNQRTSTTSSSSSSSSSFFSPPSMSPPSPAHPSSLFYPCSSPSPSSSSPPPSSTLTRHPSLIPTRTSDFTDPLGGAGNAGIGMGGEVFGEDLSSSPGFSHLGFASSSFPVSFPHNDQHLGNYFNHSFPLSPHTRRVSLPEFSRLKDQGGTSHLHAACSSSNSPTNKKNPPYSLKDLPDSPGPQKLPYRPASSKIRRDTQSPDRRRGGNFHHRSHRERKKGREHSQKRSSSKGARKDREERRDLTPQEISERDSHRQEYHQHEYKNPYLSLHRGRDSYPSSSFYSPSPSPLVEISKNRRTASPDEDDRLNVTSSLSAPSRDFEKKTFIKGEEEEKEKEKESLSHEDEERERISRRRNAQSSRRQLLKSILEETEREEEEENYGRRCSTKGEDQGGREKKREKEKEKDGPLSSRLPGSSREKGLPPLFLSHRGIPGRGEEEEREREEDEDREEEEEGEIKIRIRNYNSDDPDDCFSLEEEKEREEEKEEDEEKDQEREIRATPHHFSQQRGWLGGSEGRFLDKKKCHEDKPLLFLSPHITRVDEEPGRRRGRRHLSSFLSSDEGDSQERERTPASYRFIQPRDSDEEEEEEEEEDVHNHESSSSSSSPPPFPSSLPPQCVVPREEKGEREEEGEERTSVRLESKHPSCSIYDREHATDRMIRPLLKDSHGIPHGYNYPVLKSDVSSPSSSSSPSAIATRQRRLLYLLKGRRGDGGDTFRSSSSASSPSMSTGHHRPSPLGRREGWKKQEEDEDEEGRIHSLREEDRSSSNDSAFCGWLMSPCSSIEGTGQVPPHPLFSSTASFSSFPHSSSSSSSLPSFLRNTIHPLQVETTSTTPSSSLTTASSLPSISSSSSSAVATNNDRKRRDKGREGSGGMILAWSSPYEKNG</sequence>
<dbReference type="VEuPathDB" id="ToxoDB:CSUI_006655"/>
<feature type="compositionally biased region" description="Basic and acidic residues" evidence="1">
    <location>
        <begin position="620"/>
        <end position="632"/>
    </location>
</feature>
<feature type="compositionally biased region" description="Basic and acidic residues" evidence="1">
    <location>
        <begin position="1318"/>
        <end position="1349"/>
    </location>
</feature>
<dbReference type="Proteomes" id="UP000221165">
    <property type="component" value="Unassembled WGS sequence"/>
</dbReference>
<accession>A0A2C6KGA7</accession>
<feature type="compositionally biased region" description="Basic and acidic residues" evidence="1">
    <location>
        <begin position="1753"/>
        <end position="1765"/>
    </location>
</feature>
<reference evidence="3 4" key="1">
    <citation type="journal article" date="2017" name="Int. J. Parasitol.">
        <title>The genome of the protozoan parasite Cystoisospora suis and a reverse vaccinology approach to identify vaccine candidates.</title>
        <authorList>
            <person name="Palmieri N."/>
            <person name="Shrestha A."/>
            <person name="Ruttkowski B."/>
            <person name="Beck T."/>
            <person name="Vogl C."/>
            <person name="Tomley F."/>
            <person name="Blake D.P."/>
            <person name="Joachim A."/>
        </authorList>
    </citation>
    <scope>NUCLEOTIDE SEQUENCE [LARGE SCALE GENOMIC DNA]</scope>
    <source>
        <strain evidence="3 4">Wien I</strain>
    </source>
</reference>
<proteinExistence type="predicted"/>
<feature type="region of interest" description="Disordered" evidence="1">
    <location>
        <begin position="539"/>
        <end position="1087"/>
    </location>
</feature>
<feature type="compositionally biased region" description="Acidic residues" evidence="1">
    <location>
        <begin position="1581"/>
        <end position="1592"/>
    </location>
</feature>
<feature type="compositionally biased region" description="Basic residues" evidence="1">
    <location>
        <begin position="414"/>
        <end position="425"/>
    </location>
</feature>
<feature type="region of interest" description="Disordered" evidence="1">
    <location>
        <begin position="266"/>
        <end position="289"/>
    </location>
</feature>
<feature type="compositionally biased region" description="Low complexity" evidence="1">
    <location>
        <begin position="1030"/>
        <end position="1045"/>
    </location>
</feature>
<feature type="compositionally biased region" description="Basic and acidic residues" evidence="1">
    <location>
        <begin position="731"/>
        <end position="741"/>
    </location>
</feature>
<evidence type="ECO:0000256" key="2">
    <source>
        <dbReference type="SAM" id="SignalP"/>
    </source>
</evidence>
<feature type="compositionally biased region" description="Basic and acidic residues" evidence="1">
    <location>
        <begin position="1737"/>
        <end position="1746"/>
    </location>
</feature>
<feature type="compositionally biased region" description="Basic and acidic residues" evidence="1">
    <location>
        <begin position="481"/>
        <end position="491"/>
    </location>
</feature>
<dbReference type="EMBL" id="MIGC01003393">
    <property type="protein sequence ID" value="PHJ19520.1"/>
    <property type="molecule type" value="Genomic_DNA"/>
</dbReference>
<comment type="caution">
    <text evidence="3">The sequence shown here is derived from an EMBL/GenBank/DDBJ whole genome shotgun (WGS) entry which is preliminary data.</text>
</comment>
<feature type="compositionally biased region" description="Low complexity" evidence="1">
    <location>
        <begin position="975"/>
        <end position="990"/>
    </location>
</feature>
<feature type="compositionally biased region" description="Basic residues" evidence="1">
    <location>
        <begin position="1205"/>
        <end position="1231"/>
    </location>
</feature>
<name>A0A2C6KGA7_9APIC</name>
<feature type="region of interest" description="Disordered" evidence="1">
    <location>
        <begin position="1143"/>
        <end position="1694"/>
    </location>
</feature>
<feature type="compositionally biased region" description="Low complexity" evidence="1">
    <location>
        <begin position="760"/>
        <end position="777"/>
    </location>
</feature>
<keyword evidence="4" id="KW-1185">Reference proteome</keyword>
<feature type="compositionally biased region" description="Basic and acidic residues" evidence="1">
    <location>
        <begin position="1516"/>
        <end position="1528"/>
    </location>
</feature>
<feature type="compositionally biased region" description="Polar residues" evidence="1">
    <location>
        <begin position="718"/>
        <end position="730"/>
    </location>
</feature>
<feature type="region of interest" description="Disordered" evidence="1">
    <location>
        <begin position="314"/>
        <end position="394"/>
    </location>
</feature>
<feature type="compositionally biased region" description="Acidic residues" evidence="1">
    <location>
        <begin position="1436"/>
        <end position="1454"/>
    </location>
</feature>
<feature type="region of interest" description="Disordered" evidence="1">
    <location>
        <begin position="1826"/>
        <end position="1885"/>
    </location>
</feature>
<feature type="compositionally biased region" description="Low complexity" evidence="1">
    <location>
        <begin position="1828"/>
        <end position="1853"/>
    </location>
</feature>
<feature type="compositionally biased region" description="Low complexity" evidence="1">
    <location>
        <begin position="803"/>
        <end position="816"/>
    </location>
</feature>
<evidence type="ECO:0000256" key="1">
    <source>
        <dbReference type="SAM" id="MobiDB-lite"/>
    </source>
</evidence>
<feature type="compositionally biased region" description="Basic and acidic residues" evidence="1">
    <location>
        <begin position="1193"/>
        <end position="1204"/>
    </location>
</feature>
<evidence type="ECO:0000313" key="3">
    <source>
        <dbReference type="EMBL" id="PHJ19520.1"/>
    </source>
</evidence>
<dbReference type="OrthoDB" id="328260at2759"/>
<feature type="compositionally biased region" description="Low complexity" evidence="1">
    <location>
        <begin position="945"/>
        <end position="963"/>
    </location>
</feature>
<keyword evidence="2" id="KW-0732">Signal</keyword>